<reference evidence="2" key="1">
    <citation type="journal article" date="2023" name="DNA Res.">
        <title>Chromosome-level genome assembly of Phrynocephalus forsythii using third-generation DNA sequencing and Hi-C analysis.</title>
        <authorList>
            <person name="Qi Y."/>
            <person name="Zhao W."/>
            <person name="Zhao Y."/>
            <person name="Niu C."/>
            <person name="Cao S."/>
            <person name="Zhang Y."/>
        </authorList>
    </citation>
    <scope>NUCLEOTIDE SEQUENCE</scope>
    <source>
        <tissue evidence="2">Muscle</tissue>
    </source>
</reference>
<feature type="compositionally biased region" description="Pro residues" evidence="1">
    <location>
        <begin position="12"/>
        <end position="21"/>
    </location>
</feature>
<sequence>MQVLSLTASPFPHFPTPPPHPTQDEGDAGRMQHQVPPRAQPEQVGGFWGGSLSASPALETLPFGHLRGSSDLAFSQPLGRTGGFVHLAARPKASKRRVEAYVAEMTKELEEAVKKELDKDRETWPPPRPHL</sequence>
<accession>A0A9Q0XB10</accession>
<organism evidence="2 3">
    <name type="scientific">Phrynocephalus forsythii</name>
    <dbReference type="NCBI Taxonomy" id="171643"/>
    <lineage>
        <taxon>Eukaryota</taxon>
        <taxon>Metazoa</taxon>
        <taxon>Chordata</taxon>
        <taxon>Craniata</taxon>
        <taxon>Vertebrata</taxon>
        <taxon>Euteleostomi</taxon>
        <taxon>Lepidosauria</taxon>
        <taxon>Squamata</taxon>
        <taxon>Bifurcata</taxon>
        <taxon>Unidentata</taxon>
        <taxon>Episquamata</taxon>
        <taxon>Toxicofera</taxon>
        <taxon>Iguania</taxon>
        <taxon>Acrodonta</taxon>
        <taxon>Agamidae</taxon>
        <taxon>Agaminae</taxon>
        <taxon>Phrynocephalus</taxon>
    </lineage>
</organism>
<dbReference type="Proteomes" id="UP001142489">
    <property type="component" value="Unassembled WGS sequence"/>
</dbReference>
<gene>
    <name evidence="2" type="ORF">JRQ81_009935</name>
</gene>
<dbReference type="OrthoDB" id="366390at2759"/>
<proteinExistence type="predicted"/>
<keyword evidence="3" id="KW-1185">Reference proteome</keyword>
<evidence type="ECO:0000313" key="2">
    <source>
        <dbReference type="EMBL" id="KAJ7306571.1"/>
    </source>
</evidence>
<dbReference type="AlphaFoldDB" id="A0A9Q0XB10"/>
<comment type="caution">
    <text evidence="2">The sequence shown here is derived from an EMBL/GenBank/DDBJ whole genome shotgun (WGS) entry which is preliminary data.</text>
</comment>
<name>A0A9Q0XB10_9SAUR</name>
<protein>
    <submittedName>
        <fullName evidence="2">Uncharacterized protein</fullName>
    </submittedName>
</protein>
<dbReference type="EMBL" id="JAPFRF010000020">
    <property type="protein sequence ID" value="KAJ7306571.1"/>
    <property type="molecule type" value="Genomic_DNA"/>
</dbReference>
<evidence type="ECO:0000313" key="3">
    <source>
        <dbReference type="Proteomes" id="UP001142489"/>
    </source>
</evidence>
<evidence type="ECO:0000256" key="1">
    <source>
        <dbReference type="SAM" id="MobiDB-lite"/>
    </source>
</evidence>
<feature type="region of interest" description="Disordered" evidence="1">
    <location>
        <begin position="1"/>
        <end position="51"/>
    </location>
</feature>